<feature type="region of interest" description="Disordered" evidence="2">
    <location>
        <begin position="92"/>
        <end position="113"/>
    </location>
</feature>
<evidence type="ECO:0000313" key="4">
    <source>
        <dbReference type="EMBL" id="MCX5619368.1"/>
    </source>
</evidence>
<keyword evidence="5" id="KW-1185">Reference proteome</keyword>
<reference evidence="4 5" key="1">
    <citation type="submission" date="2022-07" db="EMBL/GenBank/DDBJ databases">
        <title>Bombella genomes.</title>
        <authorList>
            <person name="Harer L."/>
            <person name="Styblova S."/>
            <person name="Ehrmann M."/>
        </authorList>
    </citation>
    <scope>NUCLEOTIDE SEQUENCE [LARGE SCALE GENOMIC DNA]</scope>
    <source>
        <strain evidence="4 5">TMW 2.2556</strain>
    </source>
</reference>
<proteinExistence type="predicted"/>
<dbReference type="Pfam" id="PF13411">
    <property type="entry name" value="MerR_1"/>
    <property type="match status" value="1"/>
</dbReference>
<protein>
    <submittedName>
        <fullName evidence="4">MerR family transcriptional regulator</fullName>
    </submittedName>
</protein>
<dbReference type="RefSeq" id="WP_155579407.1">
    <property type="nucleotide sequence ID" value="NZ_JANIDX010000002.1"/>
</dbReference>
<evidence type="ECO:0000256" key="2">
    <source>
        <dbReference type="SAM" id="MobiDB-lite"/>
    </source>
</evidence>
<evidence type="ECO:0000259" key="3">
    <source>
        <dbReference type="Pfam" id="PF13411"/>
    </source>
</evidence>
<comment type="caution">
    <text evidence="4">The sequence shown here is derived from an EMBL/GenBank/DDBJ whole genome shotgun (WGS) entry which is preliminary data.</text>
</comment>
<dbReference type="SUPFAM" id="SSF46955">
    <property type="entry name" value="Putative DNA-binding domain"/>
    <property type="match status" value="1"/>
</dbReference>
<feature type="domain" description="HTH merR-type" evidence="3">
    <location>
        <begin position="20"/>
        <end position="79"/>
    </location>
</feature>
<gene>
    <name evidence="4" type="ORF">NQF89_02875</name>
</gene>
<evidence type="ECO:0000313" key="5">
    <source>
        <dbReference type="Proteomes" id="UP001165575"/>
    </source>
</evidence>
<dbReference type="EMBL" id="JANIDX010000002">
    <property type="protein sequence ID" value="MCX5619368.1"/>
    <property type="molecule type" value="Genomic_DNA"/>
</dbReference>
<organism evidence="4 5">
    <name type="scientific">Bombella pollinis</name>
    <dbReference type="NCBI Taxonomy" id="2967337"/>
    <lineage>
        <taxon>Bacteria</taxon>
        <taxon>Pseudomonadati</taxon>
        <taxon>Pseudomonadota</taxon>
        <taxon>Alphaproteobacteria</taxon>
        <taxon>Acetobacterales</taxon>
        <taxon>Acetobacteraceae</taxon>
        <taxon>Bombella</taxon>
    </lineage>
</organism>
<accession>A0ABT3WL14</accession>
<feature type="coiled-coil region" evidence="1">
    <location>
        <begin position="277"/>
        <end position="328"/>
    </location>
</feature>
<sequence length="366" mass="42124">MTATPSHHLHQERLRSALSVAEELGLPLYRLHSWESLYPVFATHQGEDGQSYYDAHAVEVVRHIARLLYQEGAKSHEIISCLRQDGVIKTEKPAESQRLSKEDSFQNHGLSRHDVTSLTERLKQLEQENKQLGEQLEAFGQIALSLKTLEDENELLRQKQEAAQSRDEYERQSYEASKRALEEDNAALHDTIEQLKRELAGHKAHMQVQESEHTAALVALREELARSRAECKSLRDAEQKRQTTHEAETRAGEERQTLLENERHRLVQKFEQSVLLMQTLEDENVRLKRSLKEGEAMRQEQVRLTERVQALESANATLKAERSSLQQALSARDEEHHAVGQKQAGIQQFLQELQGELYQLKQLITE</sequence>
<feature type="region of interest" description="Disordered" evidence="2">
    <location>
        <begin position="232"/>
        <end position="253"/>
    </location>
</feature>
<dbReference type="InterPro" id="IPR000551">
    <property type="entry name" value="MerR-type_HTH_dom"/>
</dbReference>
<keyword evidence="1" id="KW-0175">Coiled coil</keyword>
<dbReference type="Proteomes" id="UP001165575">
    <property type="component" value="Unassembled WGS sequence"/>
</dbReference>
<name>A0ABT3WL14_9PROT</name>
<dbReference type="InterPro" id="IPR009061">
    <property type="entry name" value="DNA-bd_dom_put_sf"/>
</dbReference>
<evidence type="ECO:0000256" key="1">
    <source>
        <dbReference type="SAM" id="Coils"/>
    </source>
</evidence>
<dbReference type="Gene3D" id="1.10.1660.10">
    <property type="match status" value="1"/>
</dbReference>